<evidence type="ECO:0000259" key="1">
    <source>
        <dbReference type="PROSITE" id="PS50048"/>
    </source>
</evidence>
<organism evidence="2 3">
    <name type="scientific">Gigaspora margarita</name>
    <dbReference type="NCBI Taxonomy" id="4874"/>
    <lineage>
        <taxon>Eukaryota</taxon>
        <taxon>Fungi</taxon>
        <taxon>Fungi incertae sedis</taxon>
        <taxon>Mucoromycota</taxon>
        <taxon>Glomeromycotina</taxon>
        <taxon>Glomeromycetes</taxon>
        <taxon>Diversisporales</taxon>
        <taxon>Gigasporaceae</taxon>
        <taxon>Gigaspora</taxon>
    </lineage>
</organism>
<reference evidence="2 3" key="1">
    <citation type="submission" date="2021-06" db="EMBL/GenBank/DDBJ databases">
        <authorList>
            <person name="Kallberg Y."/>
            <person name="Tangrot J."/>
            <person name="Rosling A."/>
        </authorList>
    </citation>
    <scope>NUCLEOTIDE SEQUENCE [LARGE SCALE GENOMIC DNA]</scope>
    <source>
        <strain evidence="2 3">120-4 pot B 10/14</strain>
    </source>
</reference>
<dbReference type="SUPFAM" id="SSF57701">
    <property type="entry name" value="Zn2/Cys6 DNA-binding domain"/>
    <property type="match status" value="1"/>
</dbReference>
<dbReference type="PROSITE" id="PS50048">
    <property type="entry name" value="ZN2_CY6_FUNGAL_2"/>
    <property type="match status" value="1"/>
</dbReference>
<dbReference type="Gene3D" id="4.10.240.10">
    <property type="entry name" value="Zn(2)-C6 fungal-type DNA-binding domain"/>
    <property type="match status" value="1"/>
</dbReference>
<evidence type="ECO:0000313" key="3">
    <source>
        <dbReference type="Proteomes" id="UP000789901"/>
    </source>
</evidence>
<proteinExistence type="predicted"/>
<dbReference type="InterPro" id="IPR036864">
    <property type="entry name" value="Zn2-C6_fun-type_DNA-bd_sf"/>
</dbReference>
<gene>
    <name evidence="2" type="ORF">GMARGA_LOCUS11731</name>
</gene>
<dbReference type="InterPro" id="IPR001138">
    <property type="entry name" value="Zn2Cys6_DnaBD"/>
</dbReference>
<dbReference type="EMBL" id="CAJVQB010006959">
    <property type="protein sequence ID" value="CAG8694614.1"/>
    <property type="molecule type" value="Genomic_DNA"/>
</dbReference>
<dbReference type="SMART" id="SM00066">
    <property type="entry name" value="GAL4"/>
    <property type="match status" value="1"/>
</dbReference>
<evidence type="ECO:0000313" key="2">
    <source>
        <dbReference type="EMBL" id="CAG8694614.1"/>
    </source>
</evidence>
<keyword evidence="3" id="KW-1185">Reference proteome</keyword>
<accession>A0ABN7UXF4</accession>
<dbReference type="Proteomes" id="UP000789901">
    <property type="component" value="Unassembled WGS sequence"/>
</dbReference>
<feature type="domain" description="Zn(2)-C6 fungal-type" evidence="1">
    <location>
        <begin position="80"/>
        <end position="111"/>
    </location>
</feature>
<protein>
    <submittedName>
        <fullName evidence="2">39683_t:CDS:1</fullName>
    </submittedName>
</protein>
<name>A0ABN7UXF4_GIGMA</name>
<sequence length="247" mass="27968">MDPYCTDQLPLDFNDESYVFGNVTASVDNEFSNMVASVGTSSFTPMLEMETLPSYVVSQNSLDDPSINSTSRAEPKNLHACDYCKNSKVKCNNLDNNSCKRCVERGLTCTFSPQKRRGPKPGNKTRSDTSNWVAFQKLNQNYAQKAHKLGFDVRRIIVCPNNLGTLILNYNTTLPVDENLITVFPEWFHPSLPILSSIDYEAFFMNNRTEAETDPKAMIPNSNYNQLSHSFPFTYSTPFDNHNNNIE</sequence>
<comment type="caution">
    <text evidence="2">The sequence shown here is derived from an EMBL/GenBank/DDBJ whole genome shotgun (WGS) entry which is preliminary data.</text>
</comment>
<dbReference type="PROSITE" id="PS00463">
    <property type="entry name" value="ZN2_CY6_FUNGAL_1"/>
    <property type="match status" value="1"/>
</dbReference>
<dbReference type="Pfam" id="PF00172">
    <property type="entry name" value="Zn_clus"/>
    <property type="match status" value="1"/>
</dbReference>
<dbReference type="CDD" id="cd00067">
    <property type="entry name" value="GAL4"/>
    <property type="match status" value="1"/>
</dbReference>